<dbReference type="AlphaFoldDB" id="A0A094SCN1"/>
<dbReference type="InterPro" id="IPR011650">
    <property type="entry name" value="Peptidase_M20_dimer"/>
</dbReference>
<dbReference type="Gene3D" id="3.40.630.10">
    <property type="entry name" value="Zn peptidases"/>
    <property type="match status" value="1"/>
</dbReference>
<dbReference type="PIRSF" id="PIRSF037238">
    <property type="entry name" value="Carboxypeptidase_G2"/>
    <property type="match status" value="1"/>
</dbReference>
<organism evidence="4">
    <name type="scientific">freshwater metagenome</name>
    <dbReference type="NCBI Taxonomy" id="449393"/>
    <lineage>
        <taxon>unclassified sequences</taxon>
        <taxon>metagenomes</taxon>
        <taxon>ecological metagenomes</taxon>
    </lineage>
</organism>
<name>A0A094SCN1_9ZZZZ</name>
<dbReference type="PANTHER" id="PTHR43808:SF9">
    <property type="entry name" value="BLL0789 PROTEIN"/>
    <property type="match status" value="1"/>
</dbReference>
<dbReference type="SUPFAM" id="SSF53187">
    <property type="entry name" value="Zn-dependent exopeptidases"/>
    <property type="match status" value="1"/>
</dbReference>
<dbReference type="InterPro" id="IPR036264">
    <property type="entry name" value="Bact_exopeptidase_dim_dom"/>
</dbReference>
<reference evidence="4" key="1">
    <citation type="submission" date="2014-05" db="EMBL/GenBank/DDBJ databases">
        <title>Key roles for freshwater Actinobacteria revealed by deep metagenomic sequencing.</title>
        <authorList>
            <person name="Ghai R."/>
            <person name="Mizuno C.M."/>
            <person name="Picazo A."/>
            <person name="Camacho A."/>
            <person name="Rodriguez-Valera F."/>
        </authorList>
    </citation>
    <scope>NUCLEOTIDE SEQUENCE</scope>
</reference>
<keyword evidence="1" id="KW-0479">Metal-binding</keyword>
<dbReference type="PANTHER" id="PTHR43808">
    <property type="entry name" value="ACETYLORNITHINE DEACETYLASE"/>
    <property type="match status" value="1"/>
</dbReference>
<protein>
    <recommendedName>
        <fullName evidence="3">Peptidase M20 dimerisation domain-containing protein</fullName>
    </recommendedName>
</protein>
<evidence type="ECO:0000256" key="1">
    <source>
        <dbReference type="ARBA" id="ARBA00022723"/>
    </source>
</evidence>
<dbReference type="Pfam" id="PF07687">
    <property type="entry name" value="M20_dimer"/>
    <property type="match status" value="1"/>
</dbReference>
<feature type="domain" description="Peptidase M20 dimerisation" evidence="3">
    <location>
        <begin position="168"/>
        <end position="260"/>
    </location>
</feature>
<dbReference type="GO" id="GO:0046872">
    <property type="term" value="F:metal ion binding"/>
    <property type="evidence" value="ECO:0007669"/>
    <property type="project" value="UniProtKB-KW"/>
</dbReference>
<dbReference type="GO" id="GO:0016787">
    <property type="term" value="F:hydrolase activity"/>
    <property type="evidence" value="ECO:0007669"/>
    <property type="project" value="UniProtKB-KW"/>
</dbReference>
<dbReference type="SUPFAM" id="SSF55031">
    <property type="entry name" value="Bacterial exopeptidase dimerisation domain"/>
    <property type="match status" value="1"/>
</dbReference>
<evidence type="ECO:0000259" key="3">
    <source>
        <dbReference type="Pfam" id="PF07687"/>
    </source>
</evidence>
<dbReference type="InterPro" id="IPR017150">
    <property type="entry name" value="Pept_M20_glutamate_carboxypep"/>
</dbReference>
<evidence type="ECO:0000313" key="4">
    <source>
        <dbReference type="EMBL" id="KGA15878.1"/>
    </source>
</evidence>
<dbReference type="Pfam" id="PF01546">
    <property type="entry name" value="Peptidase_M20"/>
    <property type="match status" value="1"/>
</dbReference>
<dbReference type="Gene3D" id="3.30.70.360">
    <property type="match status" value="1"/>
</dbReference>
<proteinExistence type="predicted"/>
<comment type="caution">
    <text evidence="4">The sequence shown here is derived from an EMBL/GenBank/DDBJ whole genome shotgun (WGS) entry which is preliminary data.</text>
</comment>
<keyword evidence="2" id="KW-0378">Hydrolase</keyword>
<dbReference type="EMBL" id="JNSK01000081">
    <property type="protein sequence ID" value="KGA15878.1"/>
    <property type="molecule type" value="Genomic_DNA"/>
</dbReference>
<gene>
    <name evidence="4" type="ORF">GM50_16000</name>
</gene>
<evidence type="ECO:0000256" key="2">
    <source>
        <dbReference type="ARBA" id="ARBA00022801"/>
    </source>
</evidence>
<sequence>MTSENASEYGRLTPMLAALEALVRCESPTEDVDACRNVVRLASDIATRVLGTPAEIKEIEGRPVFWWGAQNPEIVLLAHLDTVWPHGSYQPLWEVKGDVIRGPGVFDMKAGFLQALYALKGIEGSVALIATTDEETGSHASRELIKDISSKAKAVLVLEASLDGKVKTGRKGTSMYQVHVHGLASHAGLEPEKGINATTEIAHTILKLASLENTEYGTTVVPTVVHSGNTTNTVPDLAVLDIDIRSFAISELERIHAAITGITAVNPLARIEVTGGINRPPLQPASTAALYERVEKVAAAIGMAPLGSAQVGGSSDGNFAAAAGAQVLDGLGAVGQGAHAPHEWVSAASLEPRTALLHALIKDLLDD</sequence>
<dbReference type="InterPro" id="IPR050072">
    <property type="entry name" value="Peptidase_M20A"/>
</dbReference>
<dbReference type="InterPro" id="IPR002933">
    <property type="entry name" value="Peptidase_M20"/>
</dbReference>
<accession>A0A094SCN1</accession>